<evidence type="ECO:0008006" key="4">
    <source>
        <dbReference type="Google" id="ProtNLM"/>
    </source>
</evidence>
<dbReference type="RefSeq" id="WP_337711925.1">
    <property type="nucleotide sequence ID" value="NZ_JBBEGL010000001.1"/>
</dbReference>
<dbReference type="EMBL" id="JBBEGL010000001">
    <property type="protein sequence ID" value="MEJ2885445.1"/>
    <property type="molecule type" value="Genomic_DNA"/>
</dbReference>
<comment type="caution">
    <text evidence="2">The sequence shown here is derived from an EMBL/GenBank/DDBJ whole genome shotgun (WGS) entry which is preliminary data.</text>
</comment>
<sequence>MSAASTGWRARWRQWRQPRAFRIGPPAWDAEQRRRLQALVAQWAPPEQETAPVPQPGDEEPGSLDEKALAIAATNLWRARRRLDRDDDGSASGRQLRKLLRSTGDALAEAGIDVQDHDGLAFDSGFALEALAFEDDHSVARETVTETVRPSVYLAGRRIQMGQVIVGQPVGAETDRGATGS</sequence>
<name>A0ABU8MZ89_9PSEU</name>
<gene>
    <name evidence="2" type="ORF">WCD41_03215</name>
</gene>
<reference evidence="2 3" key="1">
    <citation type="submission" date="2024-03" db="EMBL/GenBank/DDBJ databases">
        <title>Actinomycetospora sp. OC33-EN06, a novel actinomycete isolated from wild orchid (Aerides multiflora).</title>
        <authorList>
            <person name="Suriyachadkun C."/>
        </authorList>
    </citation>
    <scope>NUCLEOTIDE SEQUENCE [LARGE SCALE GENOMIC DNA]</scope>
    <source>
        <strain evidence="2 3">OC33-EN06</strain>
    </source>
</reference>
<proteinExistence type="predicted"/>
<protein>
    <recommendedName>
        <fullName evidence="4">Nucleotide exchange factor GrpE</fullName>
    </recommendedName>
</protein>
<feature type="region of interest" description="Disordered" evidence="1">
    <location>
        <begin position="43"/>
        <end position="64"/>
    </location>
</feature>
<evidence type="ECO:0000313" key="3">
    <source>
        <dbReference type="Proteomes" id="UP001370100"/>
    </source>
</evidence>
<keyword evidence="3" id="KW-1185">Reference proteome</keyword>
<dbReference type="Proteomes" id="UP001370100">
    <property type="component" value="Unassembled WGS sequence"/>
</dbReference>
<accession>A0ABU8MZ89</accession>
<evidence type="ECO:0000313" key="2">
    <source>
        <dbReference type="EMBL" id="MEJ2885445.1"/>
    </source>
</evidence>
<evidence type="ECO:0000256" key="1">
    <source>
        <dbReference type="SAM" id="MobiDB-lite"/>
    </source>
</evidence>
<organism evidence="2 3">
    <name type="scientific">Actinomycetospora aeridis</name>
    <dbReference type="NCBI Taxonomy" id="3129231"/>
    <lineage>
        <taxon>Bacteria</taxon>
        <taxon>Bacillati</taxon>
        <taxon>Actinomycetota</taxon>
        <taxon>Actinomycetes</taxon>
        <taxon>Pseudonocardiales</taxon>
        <taxon>Pseudonocardiaceae</taxon>
        <taxon>Actinomycetospora</taxon>
    </lineage>
</organism>